<keyword evidence="2" id="KW-1185">Reference proteome</keyword>
<gene>
    <name evidence="1" type="ORF">ECRASSUSDP1_LOCUS20827</name>
</gene>
<protein>
    <submittedName>
        <fullName evidence="1">Uncharacterized protein</fullName>
    </submittedName>
</protein>
<evidence type="ECO:0000313" key="1">
    <source>
        <dbReference type="EMBL" id="CAI2379417.1"/>
    </source>
</evidence>
<comment type="caution">
    <text evidence="1">The sequence shown here is derived from an EMBL/GenBank/DDBJ whole genome shotgun (WGS) entry which is preliminary data.</text>
</comment>
<name>A0AAD2D3X8_EUPCR</name>
<proteinExistence type="predicted"/>
<dbReference type="AlphaFoldDB" id="A0AAD2D3X8"/>
<dbReference type="Proteomes" id="UP001295684">
    <property type="component" value="Unassembled WGS sequence"/>
</dbReference>
<accession>A0AAD2D3X8</accession>
<evidence type="ECO:0000313" key="2">
    <source>
        <dbReference type="Proteomes" id="UP001295684"/>
    </source>
</evidence>
<sequence length="78" mass="8703">MQSLNCIIFNFQNSEPKIGPYCSHIIICKIILCKPVELSVLAYCCGTNQDQLEQVMILFIPIQGVFPSTNILKSLNNG</sequence>
<dbReference type="EMBL" id="CAMPGE010021258">
    <property type="protein sequence ID" value="CAI2379417.1"/>
    <property type="molecule type" value="Genomic_DNA"/>
</dbReference>
<organism evidence="1 2">
    <name type="scientific">Euplotes crassus</name>
    <dbReference type="NCBI Taxonomy" id="5936"/>
    <lineage>
        <taxon>Eukaryota</taxon>
        <taxon>Sar</taxon>
        <taxon>Alveolata</taxon>
        <taxon>Ciliophora</taxon>
        <taxon>Intramacronucleata</taxon>
        <taxon>Spirotrichea</taxon>
        <taxon>Hypotrichia</taxon>
        <taxon>Euplotida</taxon>
        <taxon>Euplotidae</taxon>
        <taxon>Moneuplotes</taxon>
    </lineage>
</organism>
<reference evidence="1" key="1">
    <citation type="submission" date="2023-07" db="EMBL/GenBank/DDBJ databases">
        <authorList>
            <consortium name="AG Swart"/>
            <person name="Singh M."/>
            <person name="Singh A."/>
            <person name="Seah K."/>
            <person name="Emmerich C."/>
        </authorList>
    </citation>
    <scope>NUCLEOTIDE SEQUENCE</scope>
    <source>
        <strain evidence="1">DP1</strain>
    </source>
</reference>